<protein>
    <submittedName>
        <fullName evidence="3">Type VI secretion system lysozyme-like protein</fullName>
    </submittedName>
</protein>
<dbReference type="InterPro" id="IPR007048">
    <property type="entry name" value="IraD/Gp25-like"/>
</dbReference>
<evidence type="ECO:0000259" key="2">
    <source>
        <dbReference type="Pfam" id="PF04965"/>
    </source>
</evidence>
<dbReference type="NCBIfam" id="TIGR03357">
    <property type="entry name" value="VI_zyme"/>
    <property type="match status" value="1"/>
</dbReference>
<dbReference type="PANTHER" id="PTHR38595:SF1">
    <property type="entry name" value="TYPE VI SECRETION SYSTEM COMPONENT TSSE1"/>
    <property type="match status" value="1"/>
</dbReference>
<dbReference type="InterPro" id="IPR017737">
    <property type="entry name" value="TssE1-like"/>
</dbReference>
<feature type="compositionally biased region" description="Basic and acidic residues" evidence="1">
    <location>
        <begin position="16"/>
        <end position="26"/>
    </location>
</feature>
<dbReference type="EMBL" id="JFAX01000034">
    <property type="protein sequence ID" value="EXI64476.1"/>
    <property type="molecule type" value="Genomic_DNA"/>
</dbReference>
<organism evidence="3 4">
    <name type="scientific">Candidatus Accumulibacter adjunctus</name>
    <dbReference type="NCBI Taxonomy" id="1454001"/>
    <lineage>
        <taxon>Bacteria</taxon>
        <taxon>Pseudomonadati</taxon>
        <taxon>Pseudomonadota</taxon>
        <taxon>Betaproteobacteria</taxon>
        <taxon>Candidatus Accumulibacter</taxon>
    </lineage>
</organism>
<name>A0A011MPL0_9PROT</name>
<feature type="region of interest" description="Disordered" evidence="1">
    <location>
        <begin position="1"/>
        <end position="26"/>
    </location>
</feature>
<keyword evidence="4" id="KW-1185">Reference proteome</keyword>
<dbReference type="Gene3D" id="3.10.450.40">
    <property type="match status" value="1"/>
</dbReference>
<reference evidence="3" key="1">
    <citation type="submission" date="2014-02" db="EMBL/GenBank/DDBJ databases">
        <title>Expanding our view of genomic diversity in Candidatus Accumulibacter clades.</title>
        <authorList>
            <person name="Skennerton C.T."/>
            <person name="Barr J.J."/>
            <person name="Slater F.R."/>
            <person name="Bond P.L."/>
            <person name="Tyson G.W."/>
        </authorList>
    </citation>
    <scope>NUCLEOTIDE SEQUENCE [LARGE SCALE GENOMIC DNA]</scope>
</reference>
<feature type="domain" description="IraD/Gp25-like" evidence="2">
    <location>
        <begin position="39"/>
        <end position="143"/>
    </location>
</feature>
<comment type="caution">
    <text evidence="3">The sequence shown here is derived from an EMBL/GenBank/DDBJ whole genome shotgun (WGS) entry which is preliminary data.</text>
</comment>
<dbReference type="Proteomes" id="UP000020218">
    <property type="component" value="Unassembled WGS sequence"/>
</dbReference>
<dbReference type="STRING" id="1454001.AW08_03665"/>
<dbReference type="Pfam" id="PF04965">
    <property type="entry name" value="GPW_gp25"/>
    <property type="match status" value="1"/>
</dbReference>
<sequence length="168" mass="18861">MAERIPPERLQPSLLDRLRDDQRGTTKEPLEARVLSKRQLRDDVKDNLHWLMNATRLSVSTDLSGWPEVETSILNFGLPAFSGETASSLNVQDLESAIRDAIICFEPRILPTSLEVTADENENMLDCHNVVGVRISAQVWAQPVPFELLLRAEVDLETGLVTPLELPH</sequence>
<dbReference type="AlphaFoldDB" id="A0A011MPL0"/>
<evidence type="ECO:0000256" key="1">
    <source>
        <dbReference type="SAM" id="MobiDB-lite"/>
    </source>
</evidence>
<dbReference type="PATRIC" id="fig|1454001.3.peg.3703"/>
<dbReference type="InterPro" id="IPR053176">
    <property type="entry name" value="T6SS_TssE1-like"/>
</dbReference>
<proteinExistence type="predicted"/>
<dbReference type="SUPFAM" id="SSF160719">
    <property type="entry name" value="gpW/gp25-like"/>
    <property type="match status" value="1"/>
</dbReference>
<gene>
    <name evidence="3" type="ORF">AW08_03665</name>
</gene>
<accession>A0A011MPL0</accession>
<evidence type="ECO:0000313" key="4">
    <source>
        <dbReference type="Proteomes" id="UP000020218"/>
    </source>
</evidence>
<dbReference type="PANTHER" id="PTHR38595">
    <property type="entry name" value="CYTOPLASMIC PROTEIN-RELATED"/>
    <property type="match status" value="1"/>
</dbReference>
<evidence type="ECO:0000313" key="3">
    <source>
        <dbReference type="EMBL" id="EXI64476.1"/>
    </source>
</evidence>